<protein>
    <recommendedName>
        <fullName evidence="1">DUF4340 domain-containing protein</fullName>
    </recommendedName>
</protein>
<evidence type="ECO:0000313" key="3">
    <source>
        <dbReference type="Proteomes" id="UP000000719"/>
    </source>
</evidence>
<proteinExistence type="predicted"/>
<dbReference type="AlphaFoldDB" id="B8CXM9"/>
<keyword evidence="3" id="KW-1185">Reference proteome</keyword>
<organism evidence="2 3">
    <name type="scientific">Halothermothrix orenii (strain H 168 / OCM 544 / DSM 9562)</name>
    <dbReference type="NCBI Taxonomy" id="373903"/>
    <lineage>
        <taxon>Bacteria</taxon>
        <taxon>Bacillati</taxon>
        <taxon>Bacillota</taxon>
        <taxon>Clostridia</taxon>
        <taxon>Halanaerobiales</taxon>
        <taxon>Halothermotrichaceae</taxon>
        <taxon>Halothermothrix</taxon>
    </lineage>
</organism>
<accession>B8CXM9</accession>
<dbReference type="Proteomes" id="UP000000719">
    <property type="component" value="Chromosome"/>
</dbReference>
<dbReference type="STRING" id="373903.Hore_12980"/>
<dbReference type="EMBL" id="CP001098">
    <property type="protein sequence ID" value="ACL70048.1"/>
    <property type="molecule type" value="Genomic_DNA"/>
</dbReference>
<dbReference type="KEGG" id="hor:Hore_12980"/>
<dbReference type="RefSeq" id="WP_012636232.1">
    <property type="nucleotide sequence ID" value="NC_011899.1"/>
</dbReference>
<evidence type="ECO:0000259" key="1">
    <source>
        <dbReference type="Pfam" id="PF14238"/>
    </source>
</evidence>
<sequence length="452" mass="53020">MKFKSTLVLAIIFVFLLGYVYFFELNKPVPEGEKAKQILKLSAEDIKSIELTTPQEKIVLLNGEEKWLMTEPYKWRVDKDKFDNLLDRLKELKSDRIVAKGTDIDWKQYGLDKPSHKLLVNLKNGQKELLYIGYETPVSGGVYVRKIGENKVFRVEKYKVNDLKQTSDELRDKRVLALDMDKIKSVVIKRDGEVIKITKENGNWFIKKPFYYPATSVDYYLDSLELLKARDFVDRSDSLDEYGFAAPRFTIELLAGNHEKPTIIEFAVVKEKETARAYARVKGKKVIYHLNMNEVSWLDKELDNFVEDKVFEFEEEEVACFEVKGQGYNLKVFPDDEKADDIFQRIKYMYAGELKGLYNDVKTGHNVIDLTLKIKNSELTQAVSIYRKEKEKDNTGKHEKDKDAHEDKYQYFVTKKVLKKGKNLYDPLVFQFSKYTYQSLMDELKKYKKEIE</sequence>
<dbReference type="eggNOG" id="ENOG502ZATI">
    <property type="taxonomic scope" value="Bacteria"/>
</dbReference>
<dbReference type="InterPro" id="IPR025641">
    <property type="entry name" value="DUF4340"/>
</dbReference>
<dbReference type="OrthoDB" id="9768524at2"/>
<dbReference type="HOGENOM" id="CLU_605162_0_0_9"/>
<feature type="domain" description="DUF4340" evidence="1">
    <location>
        <begin position="67"/>
        <end position="237"/>
    </location>
</feature>
<evidence type="ECO:0000313" key="2">
    <source>
        <dbReference type="EMBL" id="ACL70048.1"/>
    </source>
</evidence>
<gene>
    <name evidence="2" type="ordered locus">Hore_12980</name>
</gene>
<dbReference type="Pfam" id="PF14238">
    <property type="entry name" value="DUF4340"/>
    <property type="match status" value="1"/>
</dbReference>
<name>B8CXM9_HALOH</name>
<reference evidence="2 3" key="1">
    <citation type="journal article" date="2009" name="PLoS ONE">
        <title>Genome analysis of the anaerobic thermohalophilic bacterium Halothermothrix orenii.</title>
        <authorList>
            <person name="Mavromatis K."/>
            <person name="Ivanova N."/>
            <person name="Anderson I."/>
            <person name="Lykidis A."/>
            <person name="Hooper S.D."/>
            <person name="Sun H."/>
            <person name="Kunin V."/>
            <person name="Lapidus A."/>
            <person name="Hugenholtz P."/>
            <person name="Patel B."/>
            <person name="Kyrpides N.C."/>
        </authorList>
    </citation>
    <scope>NUCLEOTIDE SEQUENCE [LARGE SCALE GENOMIC DNA]</scope>
    <source>
        <strain evidence="3">H 168 / OCM 544 / DSM 9562</strain>
    </source>
</reference>